<comment type="function">
    <text evidence="5">Catalyzes the reversible transfer of the terminal phosphate group between ATP and AMP. Plays an important role in cellular energy homeostasis and in adenine nucleotide metabolism.</text>
</comment>
<evidence type="ECO:0000256" key="4">
    <source>
        <dbReference type="ARBA" id="ARBA00022777"/>
    </source>
</evidence>
<dbReference type="GO" id="GO:0005524">
    <property type="term" value="F:ATP binding"/>
    <property type="evidence" value="ECO:0007669"/>
    <property type="project" value="UniProtKB-UniRule"/>
</dbReference>
<organism evidence="9 10">
    <name type="scientific">Isosphaera pallida (strain ATCC 43644 / DSM 9630 / IS1B)</name>
    <dbReference type="NCBI Taxonomy" id="575540"/>
    <lineage>
        <taxon>Bacteria</taxon>
        <taxon>Pseudomonadati</taxon>
        <taxon>Planctomycetota</taxon>
        <taxon>Planctomycetia</taxon>
        <taxon>Isosphaerales</taxon>
        <taxon>Isosphaeraceae</taxon>
        <taxon>Isosphaera</taxon>
    </lineage>
</organism>
<evidence type="ECO:0000256" key="6">
    <source>
        <dbReference type="RuleBase" id="RU003330"/>
    </source>
</evidence>
<dbReference type="OrthoDB" id="9805030at2"/>
<feature type="binding site" evidence="5">
    <location>
        <position position="107"/>
    </location>
    <ligand>
        <name>AMP</name>
        <dbReference type="ChEBI" id="CHEBI:456215"/>
    </ligand>
</feature>
<dbReference type="SUPFAM" id="SSF52540">
    <property type="entry name" value="P-loop containing nucleoside triphosphate hydrolases"/>
    <property type="match status" value="1"/>
</dbReference>
<dbReference type="InterPro" id="IPR027417">
    <property type="entry name" value="P-loop_NTPase"/>
</dbReference>
<feature type="region of interest" description="Disordered" evidence="8">
    <location>
        <begin position="227"/>
        <end position="254"/>
    </location>
</feature>
<evidence type="ECO:0000313" key="10">
    <source>
        <dbReference type="Proteomes" id="UP000008631"/>
    </source>
</evidence>
<dbReference type="AlphaFoldDB" id="E8R6G3"/>
<dbReference type="Gene3D" id="3.40.50.300">
    <property type="entry name" value="P-loop containing nucleotide triphosphate hydrolases"/>
    <property type="match status" value="1"/>
</dbReference>
<comment type="similarity">
    <text evidence="5 6">Belongs to the adenylate kinase family.</text>
</comment>
<evidence type="ECO:0000256" key="2">
    <source>
        <dbReference type="ARBA" id="ARBA00022727"/>
    </source>
</evidence>
<feature type="binding site" evidence="5">
    <location>
        <position position="156"/>
    </location>
    <ligand>
        <name>AMP</name>
        <dbReference type="ChEBI" id="CHEBI:456215"/>
    </ligand>
</feature>
<dbReference type="GO" id="GO:0044209">
    <property type="term" value="P:AMP salvage"/>
    <property type="evidence" value="ECO:0007669"/>
    <property type="project" value="UniProtKB-UniRule"/>
</dbReference>
<evidence type="ECO:0000256" key="7">
    <source>
        <dbReference type="RuleBase" id="RU003331"/>
    </source>
</evidence>
<keyword evidence="5 7" id="KW-0067">ATP-binding</keyword>
<dbReference type="PANTHER" id="PTHR23359">
    <property type="entry name" value="NUCLEOTIDE KINASE"/>
    <property type="match status" value="1"/>
</dbReference>
<dbReference type="GO" id="GO:0005737">
    <property type="term" value="C:cytoplasm"/>
    <property type="evidence" value="ECO:0007669"/>
    <property type="project" value="UniProtKB-SubCell"/>
</dbReference>
<keyword evidence="3 5" id="KW-0547">Nucleotide-binding</keyword>
<keyword evidence="5" id="KW-0963">Cytoplasm</keyword>
<gene>
    <name evidence="5" type="primary">adk</name>
    <name evidence="9" type="ordered locus">Isop_2296</name>
</gene>
<dbReference type="InterPro" id="IPR033690">
    <property type="entry name" value="Adenylat_kinase_CS"/>
</dbReference>
<dbReference type="InterPro" id="IPR000850">
    <property type="entry name" value="Adenylat/UMP-CMP_kin"/>
</dbReference>
<dbReference type="PROSITE" id="PS00113">
    <property type="entry name" value="ADENYLATE_KINASE"/>
    <property type="match status" value="1"/>
</dbReference>
<dbReference type="EMBL" id="CP002353">
    <property type="protein sequence ID" value="ADV62874.1"/>
    <property type="molecule type" value="Genomic_DNA"/>
</dbReference>
<dbReference type="Pfam" id="PF00406">
    <property type="entry name" value="ADK"/>
    <property type="match status" value="1"/>
</dbReference>
<protein>
    <recommendedName>
        <fullName evidence="5 7">Adenylate kinase</fullName>
        <shortName evidence="5">AK</shortName>
        <ecNumber evidence="5 7">2.7.4.3</ecNumber>
    </recommendedName>
    <alternativeName>
        <fullName evidence="5">ATP-AMP transphosphorylase</fullName>
    </alternativeName>
    <alternativeName>
        <fullName evidence="5">ATP:AMP phosphotransferase</fullName>
    </alternativeName>
    <alternativeName>
        <fullName evidence="5">Adenylate monophosphate kinase</fullName>
    </alternativeName>
</protein>
<comment type="subcellular location">
    <subcellularLocation>
        <location evidence="5 7">Cytoplasm</location>
    </subcellularLocation>
</comment>
<feature type="compositionally biased region" description="Polar residues" evidence="8">
    <location>
        <begin position="234"/>
        <end position="254"/>
    </location>
</feature>
<dbReference type="EC" id="2.7.4.3" evidence="5 7"/>
<dbReference type="RefSeq" id="WP_013565162.1">
    <property type="nucleotide sequence ID" value="NC_014962.1"/>
</dbReference>
<feature type="binding site" evidence="5">
    <location>
        <position position="144"/>
    </location>
    <ligand>
        <name>AMP</name>
        <dbReference type="ChEBI" id="CHEBI:456215"/>
    </ligand>
</feature>
<dbReference type="Proteomes" id="UP000008631">
    <property type="component" value="Chromosome"/>
</dbReference>
<dbReference type="eggNOG" id="COG0563">
    <property type="taxonomic scope" value="Bacteria"/>
</dbReference>
<evidence type="ECO:0000313" key="9">
    <source>
        <dbReference type="EMBL" id="ADV62874.1"/>
    </source>
</evidence>
<keyword evidence="2 5" id="KW-0545">Nucleotide biosynthesis</keyword>
<comment type="subunit">
    <text evidence="5 7">Monomer.</text>
</comment>
<dbReference type="FunCoup" id="E8R6G3">
    <property type="interactions" value="517"/>
</dbReference>
<dbReference type="HAMAP" id="MF_00235">
    <property type="entry name" value="Adenylate_kinase_Adk"/>
    <property type="match status" value="1"/>
</dbReference>
<evidence type="ECO:0000256" key="3">
    <source>
        <dbReference type="ARBA" id="ARBA00022741"/>
    </source>
</evidence>
<comment type="catalytic activity">
    <reaction evidence="5 7">
        <text>AMP + ATP = 2 ADP</text>
        <dbReference type="Rhea" id="RHEA:12973"/>
        <dbReference type="ChEBI" id="CHEBI:30616"/>
        <dbReference type="ChEBI" id="CHEBI:456215"/>
        <dbReference type="ChEBI" id="CHEBI:456216"/>
        <dbReference type="EC" id="2.7.4.3"/>
    </reaction>
</comment>
<feature type="binding site" evidence="5">
    <location>
        <position position="183"/>
    </location>
    <ligand>
        <name>ATP</name>
        <dbReference type="ChEBI" id="CHEBI:30616"/>
    </ligand>
</feature>
<comment type="caution">
    <text evidence="5">Lacks conserved residue(s) required for the propagation of feature annotation.</text>
</comment>
<evidence type="ECO:0000256" key="5">
    <source>
        <dbReference type="HAMAP-Rule" id="MF_00235"/>
    </source>
</evidence>
<comment type="pathway">
    <text evidence="5">Purine metabolism; AMP biosynthesis via salvage pathway; AMP from ADP: step 1/1.</text>
</comment>
<sequence>MPETIKHKYRTVLLFGMPGSGKGTQGTILGHIPFYVHVSMGEVLRKLPKYGVLGQKVLEYTSRGNMVPDDLTIQIYERHITLLEMQELLTHDRHVLILDGIPRNYAQAERLANVLDVVQIFHLCINDVDLAIDRLKARALRENRLDDINDEVIQRRLKIYEEQTANTLSFYDPALICDIDATQAPLMVLQDIINRLVMLQKGRRLAGLSGLGESFEPGSSAKIAATIHQEARSARSTVPQPSGATVTNSQNSSS</sequence>
<feature type="binding site" evidence="5">
    <location>
        <position position="45"/>
    </location>
    <ligand>
        <name>AMP</name>
        <dbReference type="ChEBI" id="CHEBI:456215"/>
    </ligand>
</feature>
<comment type="domain">
    <text evidence="5">Consists of three domains, a large central CORE domain and two small peripheral domains, NMPbind and LID, which undergo movements during catalysis. The LID domain closes over the site of phosphoryl transfer upon ATP binding. Assembling and dissambling the active center during each catalytic cycle provides an effective means to prevent ATP hydrolysis.</text>
</comment>
<dbReference type="CDD" id="cd01428">
    <property type="entry name" value="ADK"/>
    <property type="match status" value="1"/>
</dbReference>
<dbReference type="UniPathway" id="UPA00588">
    <property type="reaction ID" value="UER00649"/>
</dbReference>
<keyword evidence="1 5" id="KW-0808">Transferase</keyword>
<dbReference type="GO" id="GO:0004017">
    <property type="term" value="F:AMP kinase activity"/>
    <property type="evidence" value="ECO:0007669"/>
    <property type="project" value="UniProtKB-UniRule"/>
</dbReference>
<accession>E8R6G3</accession>
<feature type="binding site" evidence="5">
    <location>
        <begin position="19"/>
        <end position="24"/>
    </location>
    <ligand>
        <name>ATP</name>
        <dbReference type="ChEBI" id="CHEBI:30616"/>
    </ligand>
</feature>
<dbReference type="PRINTS" id="PR00094">
    <property type="entry name" value="ADENYLTKNASE"/>
</dbReference>
<dbReference type="HOGENOM" id="CLU_032354_4_2_0"/>
<reference evidence="9 10" key="1">
    <citation type="journal article" date="2011" name="Stand. Genomic Sci.">
        <title>Complete genome sequence of Isosphaera pallida type strain (IS1B).</title>
        <authorList>
            <consortium name="US DOE Joint Genome Institute (JGI-PGF)"/>
            <person name="Goker M."/>
            <person name="Cleland D."/>
            <person name="Saunders E."/>
            <person name="Lapidus A."/>
            <person name="Nolan M."/>
            <person name="Lucas S."/>
            <person name="Hammon N."/>
            <person name="Deshpande S."/>
            <person name="Cheng J.F."/>
            <person name="Tapia R."/>
            <person name="Han C."/>
            <person name="Goodwin L."/>
            <person name="Pitluck S."/>
            <person name="Liolios K."/>
            <person name="Pagani I."/>
            <person name="Ivanova N."/>
            <person name="Mavromatis K."/>
            <person name="Pati A."/>
            <person name="Chen A."/>
            <person name="Palaniappan K."/>
            <person name="Land M."/>
            <person name="Hauser L."/>
            <person name="Chang Y.J."/>
            <person name="Jeffries C.D."/>
            <person name="Detter J.C."/>
            <person name="Beck B."/>
            <person name="Woyke T."/>
            <person name="Bristow J."/>
            <person name="Eisen J.A."/>
            <person name="Markowitz V."/>
            <person name="Hugenholtz P."/>
            <person name="Kyrpides N.C."/>
            <person name="Klenk H.P."/>
        </authorList>
    </citation>
    <scope>NUCLEOTIDE SEQUENCE [LARGE SCALE GENOMIC DNA]</scope>
    <source>
        <strain evidence="10">ATCC 43644 / DSM 9630 / IS1B</strain>
    </source>
</reference>
<keyword evidence="4 5" id="KW-0418">Kinase</keyword>
<dbReference type="KEGG" id="ipa:Isop_2296"/>
<keyword evidence="10" id="KW-1185">Reference proteome</keyword>
<dbReference type="STRING" id="575540.Isop_2296"/>
<dbReference type="InParanoid" id="E8R6G3"/>
<feature type="binding site" evidence="5">
    <location>
        <position position="138"/>
    </location>
    <ligand>
        <name>ATP</name>
        <dbReference type="ChEBI" id="CHEBI:30616"/>
    </ligand>
</feature>
<evidence type="ECO:0000256" key="8">
    <source>
        <dbReference type="SAM" id="MobiDB-lite"/>
    </source>
</evidence>
<proteinExistence type="inferred from homology"/>
<evidence type="ECO:0000256" key="1">
    <source>
        <dbReference type="ARBA" id="ARBA00022679"/>
    </source>
</evidence>
<name>E8R6G3_ISOPI</name>